<dbReference type="InterPro" id="IPR016152">
    <property type="entry name" value="PTrfase/Anion_transptr"/>
</dbReference>
<dbReference type="AlphaFoldDB" id="A0A0V1HXL6"/>
<keyword evidence="4" id="KW-1003">Cell membrane</keyword>
<gene>
    <name evidence="12" type="primary">SLC4A4</name>
    <name evidence="12" type="ORF">T4B_14602</name>
</gene>
<dbReference type="NCBIfam" id="TIGR00834">
    <property type="entry name" value="ae"/>
    <property type="match status" value="1"/>
</dbReference>
<dbReference type="EMBL" id="JYDS01000310">
    <property type="protein sequence ID" value="KRZ15467.1"/>
    <property type="molecule type" value="Genomic_DNA"/>
</dbReference>
<dbReference type="GO" id="GO:0008510">
    <property type="term" value="F:sodium:bicarbonate symporter activity"/>
    <property type="evidence" value="ECO:0007669"/>
    <property type="project" value="TreeGrafter"/>
</dbReference>
<evidence type="ECO:0000259" key="10">
    <source>
        <dbReference type="Pfam" id="PF00955"/>
    </source>
</evidence>
<evidence type="ECO:0000256" key="3">
    <source>
        <dbReference type="ARBA" id="ARBA00022448"/>
    </source>
</evidence>
<feature type="domain" description="Bicarbonate transporter-like transmembrane" evidence="10">
    <location>
        <begin position="435"/>
        <end position="983"/>
    </location>
</feature>
<evidence type="ECO:0000256" key="4">
    <source>
        <dbReference type="ARBA" id="ARBA00022475"/>
    </source>
</evidence>
<keyword evidence="13" id="KW-1185">Reference proteome</keyword>
<feature type="transmembrane region" description="Helical" evidence="9">
    <location>
        <begin position="702"/>
        <end position="719"/>
    </location>
</feature>
<evidence type="ECO:0000256" key="6">
    <source>
        <dbReference type="ARBA" id="ARBA00022989"/>
    </source>
</evidence>
<feature type="transmembrane region" description="Helical" evidence="9">
    <location>
        <begin position="951"/>
        <end position="967"/>
    </location>
</feature>
<feature type="transmembrane region" description="Helical" evidence="9">
    <location>
        <begin position="497"/>
        <end position="517"/>
    </location>
</feature>
<feature type="transmembrane region" description="Helical" evidence="9">
    <location>
        <begin position="926"/>
        <end position="945"/>
    </location>
</feature>
<dbReference type="SUPFAM" id="SSF55804">
    <property type="entry name" value="Phoshotransferase/anion transport protein"/>
    <property type="match status" value="1"/>
</dbReference>
<proteinExistence type="inferred from homology"/>
<dbReference type="Gene3D" id="1.10.287.570">
    <property type="entry name" value="Helical hairpin bin"/>
    <property type="match status" value="1"/>
</dbReference>
<dbReference type="Gene3D" id="3.40.930.10">
    <property type="entry name" value="Mannitol-specific EII, Chain A"/>
    <property type="match status" value="1"/>
</dbReference>
<comment type="similarity">
    <text evidence="2 9">Belongs to the anion exchanger (TC 2.A.31) family.</text>
</comment>
<dbReference type="InterPro" id="IPR003020">
    <property type="entry name" value="HCO3_transpt_euk"/>
</dbReference>
<dbReference type="PANTHER" id="PTHR11453:SF36">
    <property type="entry name" value="ANION EXCHANGE PROTEIN"/>
    <property type="match status" value="1"/>
</dbReference>
<feature type="transmembrane region" description="Helical" evidence="9">
    <location>
        <begin position="857"/>
        <end position="888"/>
    </location>
</feature>
<comment type="caution">
    <text evidence="12">The sequence shown here is derived from an EMBL/GenBank/DDBJ whole genome shotgun (WGS) entry which is preliminary data.</text>
</comment>
<evidence type="ECO:0000256" key="5">
    <source>
        <dbReference type="ARBA" id="ARBA00022692"/>
    </source>
</evidence>
<dbReference type="InterPro" id="IPR011531">
    <property type="entry name" value="HCO3_transpt-like_TM_dom"/>
</dbReference>
<keyword evidence="3 9" id="KW-0813">Transport</keyword>
<feature type="transmembrane region" description="Helical" evidence="9">
    <location>
        <begin position="468"/>
        <end position="491"/>
    </location>
</feature>
<evidence type="ECO:0000313" key="13">
    <source>
        <dbReference type="Proteomes" id="UP000054805"/>
    </source>
</evidence>
<feature type="transmembrane region" description="Helical" evidence="9">
    <location>
        <begin position="558"/>
        <end position="579"/>
    </location>
</feature>
<keyword evidence="6 9" id="KW-1133">Transmembrane helix</keyword>
<dbReference type="Pfam" id="PF00955">
    <property type="entry name" value="HCO3_cotransp"/>
    <property type="match status" value="1"/>
</dbReference>
<accession>A0A0V1HXL6</accession>
<evidence type="ECO:0000259" key="11">
    <source>
        <dbReference type="Pfam" id="PF07565"/>
    </source>
</evidence>
<dbReference type="GO" id="GO:0005886">
    <property type="term" value="C:plasma membrane"/>
    <property type="evidence" value="ECO:0007669"/>
    <property type="project" value="UniProtKB-SubCell"/>
</dbReference>
<dbReference type="Pfam" id="PF07565">
    <property type="entry name" value="Band_3_cyto"/>
    <property type="match status" value="1"/>
</dbReference>
<reference evidence="12 13" key="1">
    <citation type="submission" date="2015-01" db="EMBL/GenBank/DDBJ databases">
        <title>Evolution of Trichinella species and genotypes.</title>
        <authorList>
            <person name="Korhonen P.K."/>
            <person name="Edoardo P."/>
            <person name="Giuseppe L.R."/>
            <person name="Gasser R.B."/>
        </authorList>
    </citation>
    <scope>NUCLEOTIDE SEQUENCE [LARGE SCALE GENOMIC DNA]</scope>
    <source>
        <strain evidence="12">ISS588</strain>
    </source>
</reference>
<feature type="transmembrane region" description="Helical" evidence="9">
    <location>
        <begin position="794"/>
        <end position="818"/>
    </location>
</feature>
<dbReference type="GO" id="GO:0008509">
    <property type="term" value="F:monoatomic anion transmembrane transporter activity"/>
    <property type="evidence" value="ECO:0007669"/>
    <property type="project" value="InterPro"/>
</dbReference>
<evidence type="ECO:0000256" key="9">
    <source>
        <dbReference type="RuleBase" id="RU362035"/>
    </source>
</evidence>
<evidence type="ECO:0000256" key="1">
    <source>
        <dbReference type="ARBA" id="ARBA00004651"/>
    </source>
</evidence>
<evidence type="ECO:0000256" key="7">
    <source>
        <dbReference type="ARBA" id="ARBA00023065"/>
    </source>
</evidence>
<sequence length="995" mass="113724">MQSNRMQIKLGYGQVYLFDVLEVVRFGNIFFFELKHFSNQTLVFVSFSFYPAITCDFKSTLQMITSENVNFIDNRRHQHRHRSHKHKGIYGETEKHEQQSCPYLFCELLELDAEISGKKCCWQEIARRVVFDVWIKYEETVAASRARWSKPHIPLLNQHSLHSLKNHLTKGVFLPNCDAITFNDVIEIVINEWKKNNLLQSPNDRMVKDLFLFPKCHVSSKPLGFRNCMQPLKSNSYEFDHHGEEYPSIEPLSKSEQKSIVYNKTLHEKLPSDTCAAVMFVGKSRFVNKPVSAFVRLKLASHMPSVCEINLPVSYIFVLLAPEYHANDLAHIGRCLASLLTDPAYVKHFRTANSGNELAESIDAFMEKALIIPPNKWPYEVKLHAEKYAFLLLKCEVCFSMFTVQLLIKDEISNNRKDSNEKHKADLEGLCYTGRIFGGLVEDVKRRLWFYKDDFMDAFVDFSAMSQVLASAIFIFLTNLANIIIFGAVMGHMLDNQMGVIECILSGCISGIAFSLFSGQPLNILSATGPVLIFESLFYKLCNMWGWNFLASRGWLSFWSSLIILLFVATDGSFLVAYITRFTEDLFATLIAIIFIVESVQSMVKIAVENPITYEPDEIFKEPPCQCVMKRGTNETTVHIVQNITSKGGECNLLGGVPEGIRCNFHPDVFLFSFVLFISAFLIMLGFKLLKNSNLFPKRIRELLTNFSALISIAVTTIVKEFVGLKVPELVVPSKFQPSFERSWYVDWTNVQHWWIGLICFLPAILLTILLVMDQQITAVIINRKENKLKKGYGYHLDLLVISVLMLICGLFGLPFFVASTVLSIGHVQSLRMESPSRAPGDKPIFTGIREQRVSSFLAHLLIGISLFLTMLVQMVPLPALLGVFLYLGISCMEDQQFVHRILLFFSPVKHQPEFAFLQSVPLLRVHFYTAIQIAAFLLLCIVKYTKEISMLFPLMLFFMVLLRKLLGRLFTVRELRALDDQLPTWSELTGCRSH</sequence>
<organism evidence="12 13">
    <name type="scientific">Trichinella pseudospiralis</name>
    <name type="common">Parasitic roundworm</name>
    <dbReference type="NCBI Taxonomy" id="6337"/>
    <lineage>
        <taxon>Eukaryota</taxon>
        <taxon>Metazoa</taxon>
        <taxon>Ecdysozoa</taxon>
        <taxon>Nematoda</taxon>
        <taxon>Enoplea</taxon>
        <taxon>Dorylaimia</taxon>
        <taxon>Trichinellida</taxon>
        <taxon>Trichinellidae</taxon>
        <taxon>Trichinella</taxon>
    </lineage>
</organism>
<feature type="transmembrane region" description="Helical" evidence="9">
    <location>
        <begin position="586"/>
        <end position="608"/>
    </location>
</feature>
<keyword evidence="8 9" id="KW-0472">Membrane</keyword>
<evidence type="ECO:0000256" key="2">
    <source>
        <dbReference type="ARBA" id="ARBA00010993"/>
    </source>
</evidence>
<keyword evidence="7 9" id="KW-0406">Ion transport</keyword>
<dbReference type="PANTHER" id="PTHR11453">
    <property type="entry name" value="ANION EXCHANGE PROTEIN"/>
    <property type="match status" value="1"/>
</dbReference>
<protein>
    <recommendedName>
        <fullName evidence="9">Anion exchange protein</fullName>
    </recommendedName>
</protein>
<comment type="subcellular location">
    <subcellularLocation>
        <location evidence="1">Cell membrane</location>
        <topology evidence="1">Multi-pass membrane protein</topology>
    </subcellularLocation>
    <subcellularLocation>
        <location evidence="9">Membrane</location>
        <topology evidence="9">Multi-pass membrane protein</topology>
    </subcellularLocation>
</comment>
<evidence type="ECO:0000313" key="12">
    <source>
        <dbReference type="EMBL" id="KRZ15467.1"/>
    </source>
</evidence>
<evidence type="ECO:0000256" key="8">
    <source>
        <dbReference type="ARBA" id="ARBA00023136"/>
    </source>
</evidence>
<feature type="transmembrane region" description="Helical" evidence="9">
    <location>
        <begin position="754"/>
        <end position="773"/>
    </location>
</feature>
<dbReference type="GO" id="GO:0005452">
    <property type="term" value="F:solute:inorganic anion antiporter activity"/>
    <property type="evidence" value="ECO:0007669"/>
    <property type="project" value="InterPro"/>
</dbReference>
<feature type="domain" description="Band 3 cytoplasmic" evidence="11">
    <location>
        <begin position="104"/>
        <end position="378"/>
    </location>
</feature>
<dbReference type="GO" id="GO:0051453">
    <property type="term" value="P:regulation of intracellular pH"/>
    <property type="evidence" value="ECO:0007669"/>
    <property type="project" value="TreeGrafter"/>
</dbReference>
<feature type="transmembrane region" description="Helical" evidence="9">
    <location>
        <begin position="669"/>
        <end position="690"/>
    </location>
</feature>
<dbReference type="InterPro" id="IPR013769">
    <property type="entry name" value="Band3_cytoplasmic_dom"/>
</dbReference>
<dbReference type="Proteomes" id="UP000054805">
    <property type="component" value="Unassembled WGS sequence"/>
</dbReference>
<dbReference type="PRINTS" id="PR01231">
    <property type="entry name" value="HCO3TRNSPORT"/>
</dbReference>
<keyword evidence="5 9" id="KW-0812">Transmembrane</keyword>
<name>A0A0V1HXL6_TRIPS</name>